<evidence type="ECO:0000313" key="11">
    <source>
        <dbReference type="Proteomes" id="UP000033035"/>
    </source>
</evidence>
<evidence type="ECO:0000256" key="2">
    <source>
        <dbReference type="ARBA" id="ARBA00007248"/>
    </source>
</evidence>
<keyword evidence="5" id="KW-0564">Palmitate</keyword>
<evidence type="ECO:0000256" key="1">
    <source>
        <dbReference type="ARBA" id="ARBA00004442"/>
    </source>
</evidence>
<comment type="subcellular location">
    <subcellularLocation>
        <location evidence="1">Cell outer membrane</location>
    </subcellularLocation>
</comment>
<keyword evidence="11" id="KW-1185">Reference proteome</keyword>
<evidence type="ECO:0000256" key="7">
    <source>
        <dbReference type="ARBA" id="ARBA00023288"/>
    </source>
</evidence>
<feature type="region of interest" description="Disordered" evidence="8">
    <location>
        <begin position="525"/>
        <end position="549"/>
    </location>
</feature>
<protein>
    <recommendedName>
        <fullName evidence="12">Major fimbrial subunit protein N-terminal domain-containing protein</fullName>
    </recommendedName>
</protein>
<reference evidence="10 11" key="1">
    <citation type="submission" date="2013-04" db="EMBL/GenBank/DDBJ databases">
        <title>The Genome Sequence of Parabacteroides gordonii DSM 23371.</title>
        <authorList>
            <consortium name="The Broad Institute Genomics Platform"/>
            <person name="Earl A."/>
            <person name="Ward D."/>
            <person name="Feldgarden M."/>
            <person name="Gevers D."/>
            <person name="Martens E."/>
            <person name="Sakamoto M."/>
            <person name="Benno Y."/>
            <person name="Suzuki N."/>
            <person name="Matsunaga N."/>
            <person name="Koshihara K."/>
            <person name="Seki M."/>
            <person name="Komiya H."/>
            <person name="Walker B."/>
            <person name="Young S."/>
            <person name="Zeng Q."/>
            <person name="Gargeya S."/>
            <person name="Fitzgerald M."/>
            <person name="Haas B."/>
            <person name="Abouelleil A."/>
            <person name="Allen A.W."/>
            <person name="Alvarado L."/>
            <person name="Arachchi H.M."/>
            <person name="Berlin A.M."/>
            <person name="Chapman S.B."/>
            <person name="Gainer-Dewar J."/>
            <person name="Goldberg J."/>
            <person name="Griggs A."/>
            <person name="Gujja S."/>
            <person name="Hansen M."/>
            <person name="Howarth C."/>
            <person name="Imamovic A."/>
            <person name="Ireland A."/>
            <person name="Larimer J."/>
            <person name="McCowan C."/>
            <person name="Murphy C."/>
            <person name="Pearson M."/>
            <person name="Poon T.W."/>
            <person name="Priest M."/>
            <person name="Roberts A."/>
            <person name="Saif S."/>
            <person name="Shea T."/>
            <person name="Sisk P."/>
            <person name="Sykes S."/>
            <person name="Wortman J."/>
            <person name="Nusbaum C."/>
            <person name="Birren B."/>
        </authorList>
    </citation>
    <scope>NUCLEOTIDE SEQUENCE [LARGE SCALE GENOMIC DNA]</scope>
    <source>
        <strain evidence="10 11">MS-1</strain>
    </source>
</reference>
<proteinExistence type="inferred from homology"/>
<name>A0A0F5JHR5_9BACT</name>
<feature type="signal peptide" evidence="9">
    <location>
        <begin position="1"/>
        <end position="22"/>
    </location>
</feature>
<dbReference type="AlphaFoldDB" id="A0A0F5JHR5"/>
<evidence type="ECO:0000256" key="8">
    <source>
        <dbReference type="SAM" id="MobiDB-lite"/>
    </source>
</evidence>
<dbReference type="HOGENOM" id="CLU_301652_0_0_10"/>
<gene>
    <name evidence="10" type="ORF">HMPREF1536_02073</name>
</gene>
<dbReference type="EMBL" id="AQHW01000013">
    <property type="protein sequence ID" value="KKB57351.1"/>
    <property type="molecule type" value="Genomic_DNA"/>
</dbReference>
<dbReference type="Proteomes" id="UP000033035">
    <property type="component" value="Unassembled WGS sequence"/>
</dbReference>
<evidence type="ECO:0000256" key="6">
    <source>
        <dbReference type="ARBA" id="ARBA00023237"/>
    </source>
</evidence>
<evidence type="ECO:0008006" key="12">
    <source>
        <dbReference type="Google" id="ProtNLM"/>
    </source>
</evidence>
<dbReference type="InterPro" id="IPR014941">
    <property type="entry name" value="FimB/Mfa2/Mfa3"/>
</dbReference>
<feature type="chain" id="PRO_5002490000" description="Major fimbrial subunit protein N-terminal domain-containing protein" evidence="9">
    <location>
        <begin position="23"/>
        <end position="971"/>
    </location>
</feature>
<dbReference type="PATRIC" id="fig|1203610.3.peg.2127"/>
<keyword evidence="6" id="KW-0998">Cell outer membrane</keyword>
<evidence type="ECO:0000256" key="9">
    <source>
        <dbReference type="SAM" id="SignalP"/>
    </source>
</evidence>
<keyword evidence="7" id="KW-0449">Lipoprotein</keyword>
<organism evidence="10 11">
    <name type="scientific">Parabacteroides gordonii MS-1 = DSM 23371</name>
    <dbReference type="NCBI Taxonomy" id="1203610"/>
    <lineage>
        <taxon>Bacteria</taxon>
        <taxon>Pseudomonadati</taxon>
        <taxon>Bacteroidota</taxon>
        <taxon>Bacteroidia</taxon>
        <taxon>Bacteroidales</taxon>
        <taxon>Tannerellaceae</taxon>
        <taxon>Parabacteroides</taxon>
    </lineage>
</organism>
<evidence type="ECO:0000256" key="3">
    <source>
        <dbReference type="ARBA" id="ARBA00022729"/>
    </source>
</evidence>
<dbReference type="Pfam" id="PF08842">
    <property type="entry name" value="Mfa2"/>
    <property type="match status" value="1"/>
</dbReference>
<dbReference type="RefSeq" id="WP_150115615.1">
    <property type="nucleotide sequence ID" value="NZ_KE386765.1"/>
</dbReference>
<comment type="similarity">
    <text evidence="2">Belongs to the bacteroidetes fimbrillin superfamily. FimB/Mfa2 family.</text>
</comment>
<sequence length="971" mass="109353">MNRNLHFILLLLGCIVSFVSCSEEFEQKQTSGIAHLFIKSNTLFRSNYPENAELDDKIVNLRILGFDAMGVCVSNKRYEAKKYDIIKHEIPKGTYNFIFLANEPYPETTSPLNGIMTYSDLKNISYPASAVNSLNEIPMSQEIKEVEVLGNEGQSKVDDVTHNPLELKLSRLATRIDIQLEANENLSDDFKGVTFGNIPAEVPLLSGDNSSAARNVTRTFTVDEDYFQQVAPTSEQTARGVVWVQQMTRFILPFSNFSPTDEEDKAVVFSVNLESLYDPAAKLKIHTAGVDGAEKDNYTLPRDAALLVQASVKLPFDLNITVSNWGEREGDWQVQDRQLNVSQVEADITDFNGARITFSSNLAKVHVLPDVYVGTSGTTSRLTDETFNDLPLKDGDITDYGTYVEYKTSRFSYTYDKGLKTGHGYMDILLDEYNDPGEQTFRLILSGEDLYGGKLQREITVRTKQQGRRFGHMTWEYPYVGVFSRDNETGERIITGQKGRIGSTSRLAKWEAWVEDGEDQVIISTTPSFDPKVGTDSPGDPEKYPVVPNSYQNEGGTYIKGRGRIYFRVGWKTANTSDASGQGSLKKPRYATIFVKHEYGNDGWEPGDRIYVRQGEADDYVMRPEDGIGQGPLASQTRNMARKVSNFNLTANQFLNASNRTNIYYDLSVKGAKFVEYPSQAGSLFQWYSPVNPRRAYNPAYPDATNLGSDWSEEEYPRPIWDNGTGDGVTWNMKANYELCPEGYHLPSDGYTNQVSYNGLYPNFNRVNDSNVFMFQCDYLGNQTTPTDHKDQIQYSEWRQSMWANPVAGDIGEWTGPLDTYPNRIVQRYNSSPTYLENVEDEKNLKQRYGLYADGYFDRRPIKRQVDGTTSASRYSVASSTAQVAYPGVVIFNPNNKASIFLPSAGRRSPNQEMGLLYYPGETGYYWTSSASAPFQNTGNTNVWAQEHNRWKPGSISTTSLNAASIRCVRD</sequence>
<keyword evidence="3 9" id="KW-0732">Signal</keyword>
<evidence type="ECO:0000256" key="4">
    <source>
        <dbReference type="ARBA" id="ARBA00023136"/>
    </source>
</evidence>
<evidence type="ECO:0000256" key="5">
    <source>
        <dbReference type="ARBA" id="ARBA00023139"/>
    </source>
</evidence>
<keyword evidence="4" id="KW-0472">Membrane</keyword>
<dbReference type="GO" id="GO:0009279">
    <property type="term" value="C:cell outer membrane"/>
    <property type="evidence" value="ECO:0007669"/>
    <property type="project" value="UniProtKB-SubCell"/>
</dbReference>
<accession>A0A0F5JHR5</accession>
<evidence type="ECO:0000313" key="10">
    <source>
        <dbReference type="EMBL" id="KKB57351.1"/>
    </source>
</evidence>
<dbReference type="PROSITE" id="PS51257">
    <property type="entry name" value="PROKAR_LIPOPROTEIN"/>
    <property type="match status" value="1"/>
</dbReference>
<comment type="caution">
    <text evidence="10">The sequence shown here is derived from an EMBL/GenBank/DDBJ whole genome shotgun (WGS) entry which is preliminary data.</text>
</comment>